<feature type="transmembrane region" description="Helical" evidence="1">
    <location>
        <begin position="46"/>
        <end position="65"/>
    </location>
</feature>
<dbReference type="AlphaFoldDB" id="A0A5B9VZ54"/>
<proteinExistence type="predicted"/>
<dbReference type="KEGG" id="agv:OJF2_15510"/>
<keyword evidence="1" id="KW-0812">Transmembrane</keyword>
<dbReference type="Proteomes" id="UP000324233">
    <property type="component" value="Chromosome"/>
</dbReference>
<keyword evidence="1" id="KW-0472">Membrane</keyword>
<gene>
    <name evidence="2" type="ORF">OJF2_15510</name>
</gene>
<keyword evidence="1" id="KW-1133">Transmembrane helix</keyword>
<dbReference type="EMBL" id="CP042997">
    <property type="protein sequence ID" value="QEH33055.1"/>
    <property type="molecule type" value="Genomic_DNA"/>
</dbReference>
<accession>A0A5B9VZ54</accession>
<dbReference type="OrthoDB" id="287558at2"/>
<reference evidence="2 3" key="1">
    <citation type="submission" date="2019-08" db="EMBL/GenBank/DDBJ databases">
        <title>Deep-cultivation of Planctomycetes and their phenomic and genomic characterization uncovers novel biology.</title>
        <authorList>
            <person name="Wiegand S."/>
            <person name="Jogler M."/>
            <person name="Boedeker C."/>
            <person name="Pinto D."/>
            <person name="Vollmers J."/>
            <person name="Rivas-Marin E."/>
            <person name="Kohn T."/>
            <person name="Peeters S.H."/>
            <person name="Heuer A."/>
            <person name="Rast P."/>
            <person name="Oberbeckmann S."/>
            <person name="Bunk B."/>
            <person name="Jeske O."/>
            <person name="Meyerdierks A."/>
            <person name="Storesund J.E."/>
            <person name="Kallscheuer N."/>
            <person name="Luecker S."/>
            <person name="Lage O.M."/>
            <person name="Pohl T."/>
            <person name="Merkel B.J."/>
            <person name="Hornburger P."/>
            <person name="Mueller R.-W."/>
            <person name="Bruemmer F."/>
            <person name="Labrenz M."/>
            <person name="Spormann A.M."/>
            <person name="Op den Camp H."/>
            <person name="Overmann J."/>
            <person name="Amann R."/>
            <person name="Jetten M.S.M."/>
            <person name="Mascher T."/>
            <person name="Medema M.H."/>
            <person name="Devos D.P."/>
            <person name="Kaster A.-K."/>
            <person name="Ovreas L."/>
            <person name="Rohde M."/>
            <person name="Galperin M.Y."/>
            <person name="Jogler C."/>
        </authorList>
    </citation>
    <scope>NUCLEOTIDE SEQUENCE [LARGE SCALE GENOMIC DNA]</scope>
    <source>
        <strain evidence="2 3">OJF2</strain>
    </source>
</reference>
<name>A0A5B9VZ54_9BACT</name>
<keyword evidence="3" id="KW-1185">Reference proteome</keyword>
<organism evidence="2 3">
    <name type="scientific">Aquisphaera giovannonii</name>
    <dbReference type="NCBI Taxonomy" id="406548"/>
    <lineage>
        <taxon>Bacteria</taxon>
        <taxon>Pseudomonadati</taxon>
        <taxon>Planctomycetota</taxon>
        <taxon>Planctomycetia</taxon>
        <taxon>Isosphaerales</taxon>
        <taxon>Isosphaeraceae</taxon>
        <taxon>Aquisphaera</taxon>
    </lineage>
</organism>
<evidence type="ECO:0000256" key="1">
    <source>
        <dbReference type="SAM" id="Phobius"/>
    </source>
</evidence>
<sequence>MDYREPPRITTADARLDGGFVADDSPRRPRRFDFVRPERHLDLPRVLLAALAGMLALGFCGYLMWRGARSAVEWLHVQPDYELRFTELTLAEPPPEWFRGGREAFLKRVRENAQEDEVLRVLDLAKGQADPEKSRIHRAFRLFPFVEDVTKVEYPPRGIVVHLVYKQPVAIIPFRGDEPVILDRNAHVLPNEDIDLEKLPPPIQLLGARTILMPSPGLQPGLPWRPPSSVPDGAQIERCVKQAANLAAFFLEPERAELAASTPALKIIGITVTEAIPTPDVSEPRGFFLVNAEKAFILWGPAPGEEAPGALSASEKWAILAKWAKITPRPVLPGRDYWAFSRTDLEGVRTRPQTGPQGTGGNPG</sequence>
<evidence type="ECO:0000313" key="2">
    <source>
        <dbReference type="EMBL" id="QEH33055.1"/>
    </source>
</evidence>
<protein>
    <submittedName>
        <fullName evidence="2">Uncharacterized protein</fullName>
    </submittedName>
</protein>
<dbReference type="RefSeq" id="WP_148592671.1">
    <property type="nucleotide sequence ID" value="NZ_CP042997.1"/>
</dbReference>
<evidence type="ECO:0000313" key="3">
    <source>
        <dbReference type="Proteomes" id="UP000324233"/>
    </source>
</evidence>